<evidence type="ECO:0000256" key="2">
    <source>
        <dbReference type="ARBA" id="ARBA00022692"/>
    </source>
</evidence>
<dbReference type="FunCoup" id="A0A1S3K3E9">
    <property type="interactions" value="1491"/>
</dbReference>
<evidence type="ECO:0000256" key="7">
    <source>
        <dbReference type="ARBA" id="ARBA00023054"/>
    </source>
</evidence>
<dbReference type="PANTHER" id="PTHR10465:SF3">
    <property type="entry name" value="TRANSMEMBRANE GTPASE MARF-RELATED"/>
    <property type="match status" value="1"/>
</dbReference>
<evidence type="ECO:0000259" key="13">
    <source>
        <dbReference type="PROSITE" id="PS51718"/>
    </source>
</evidence>
<dbReference type="CDD" id="cd09912">
    <property type="entry name" value="DLP_2"/>
    <property type="match status" value="1"/>
</dbReference>
<dbReference type="PANTHER" id="PTHR10465">
    <property type="entry name" value="TRANSMEMBRANE GTPASE FZO1"/>
    <property type="match status" value="1"/>
</dbReference>
<dbReference type="Proteomes" id="UP000085678">
    <property type="component" value="Unplaced"/>
</dbReference>
<evidence type="ECO:0000256" key="5">
    <source>
        <dbReference type="ARBA" id="ARBA00022801"/>
    </source>
</evidence>
<keyword evidence="8" id="KW-0496">Mitochondrion</keyword>
<dbReference type="InParanoid" id="A0A1S3K3E9"/>
<organism evidence="14 15">
    <name type="scientific">Lingula anatina</name>
    <name type="common">Brachiopod</name>
    <name type="synonym">Lingula unguis</name>
    <dbReference type="NCBI Taxonomy" id="7574"/>
    <lineage>
        <taxon>Eukaryota</taxon>
        <taxon>Metazoa</taxon>
        <taxon>Spiralia</taxon>
        <taxon>Lophotrochozoa</taxon>
        <taxon>Brachiopoda</taxon>
        <taxon>Linguliformea</taxon>
        <taxon>Lingulata</taxon>
        <taxon>Lingulida</taxon>
        <taxon>Linguloidea</taxon>
        <taxon>Lingulidae</taxon>
        <taxon>Lingula</taxon>
    </lineage>
</organism>
<dbReference type="Gene3D" id="1.20.5.110">
    <property type="match status" value="1"/>
</dbReference>
<dbReference type="PROSITE" id="PS51718">
    <property type="entry name" value="G_DYNAMIN_2"/>
    <property type="match status" value="1"/>
</dbReference>
<accession>A0A1S3K3E9</accession>
<feature type="transmembrane region" description="Helical" evidence="12">
    <location>
        <begin position="614"/>
        <end position="645"/>
    </location>
</feature>
<keyword evidence="2 12" id="KW-0812">Transmembrane</keyword>
<keyword evidence="7" id="KW-0175">Coiled coil</keyword>
<keyword evidence="14" id="KW-1185">Reference proteome</keyword>
<keyword evidence="3" id="KW-0547">Nucleotide-binding</keyword>
<dbReference type="InterPro" id="IPR045063">
    <property type="entry name" value="Dynamin_N"/>
</dbReference>
<dbReference type="FunFam" id="3.40.50.300:FF:000214">
    <property type="entry name" value="Mitofusin 2"/>
    <property type="match status" value="1"/>
</dbReference>
<feature type="region of interest" description="Disordered" evidence="11">
    <location>
        <begin position="1"/>
        <end position="32"/>
    </location>
</feature>
<dbReference type="Gene3D" id="3.40.50.300">
    <property type="entry name" value="P-loop containing nucleotide triphosphate hydrolases"/>
    <property type="match status" value="1"/>
</dbReference>
<evidence type="ECO:0000256" key="10">
    <source>
        <dbReference type="ARBA" id="ARBA00023136"/>
    </source>
</evidence>
<evidence type="ECO:0000313" key="14">
    <source>
        <dbReference type="Proteomes" id="UP000085678"/>
    </source>
</evidence>
<keyword evidence="10 12" id="KW-0472">Membrane</keyword>
<evidence type="ECO:0000256" key="8">
    <source>
        <dbReference type="ARBA" id="ARBA00023128"/>
    </source>
</evidence>
<dbReference type="GeneID" id="106178351"/>
<evidence type="ECO:0000256" key="12">
    <source>
        <dbReference type="SAM" id="Phobius"/>
    </source>
</evidence>
<dbReference type="AlphaFoldDB" id="A0A1S3K3E9"/>
<dbReference type="InterPro" id="IPR027417">
    <property type="entry name" value="P-loop_NTPase"/>
</dbReference>
<dbReference type="RefSeq" id="XP_013416944.1">
    <property type="nucleotide sequence ID" value="XM_013561490.1"/>
</dbReference>
<dbReference type="GO" id="GO:0051646">
    <property type="term" value="P:mitochondrion localization"/>
    <property type="evidence" value="ECO:0007669"/>
    <property type="project" value="TreeGrafter"/>
</dbReference>
<dbReference type="OrthoDB" id="6256226at2759"/>
<evidence type="ECO:0000256" key="9">
    <source>
        <dbReference type="ARBA" id="ARBA00023134"/>
    </source>
</evidence>
<evidence type="ECO:0000256" key="11">
    <source>
        <dbReference type="SAM" id="MobiDB-lite"/>
    </source>
</evidence>
<dbReference type="GO" id="GO:0005741">
    <property type="term" value="C:mitochondrial outer membrane"/>
    <property type="evidence" value="ECO:0007669"/>
    <property type="project" value="UniProtKB-SubCell"/>
</dbReference>
<sequence>MSGIVDHSRYPMSKSPHTPPRQLGNGHGHTASPLKIFGHAKNKVNEIFKTITSYISESDAFLTGIPEGDNIVTREQLEEVKAFKGKVAGIGEVLSRDHMKVVFFGRTSNGKSTVINAMLKTKLLPSGIGHTTNCFVQVEGSDTHEGYLLTEDSDEQKSIHSVRELAHALSGVKLDSSALIKIKWPKEKCVLLRDDVVLVDSPGVDVSGDTDAWIDKFCLDADVFVLVANAESTLMQTEKNFFLRVSDKLSKPNIFILNNRWDASASEPEMMEEVRKQHLDRNIAFLVDELKVVNRQEAENRVFFISAREALTSRSQGQPGTPSPHAVLQEGYQARLFEFANFERTFEECLCKSAVKTKFEQHAQRGKTLSSQLRTIMEAVHEQSLQAKNRSITQRGETSSRLQFVSTQLDKLSSEIKDQIKLMVEDVENKVAKALNEEIRRLSSLVDEFDRPFHPDQNLLAVYKKELHAHVEQSLGRNLQAKCSEALLRAVDCTERDMTDRISHLLPEESKLQLLNSLPRRDFEIAYRLDCRNLCADFREDIEFHFSLGISSLVKRFLGPKCASRALRGYSNQIPPPLTPMTPMEPESYPVRQKNELMMALLTNFSSLASRSTVGAVVVVGIAFRAVGWQVVGVGLALYGGVYLYERLAWTNKAKERTFKRQYVDYASNKLKLIVDLTSANCSHQVQQELSSTFSRLCSHVDHTKADLEEAIASYNREAVKYEEFGNKAKLLRNKAGYIDTELNSFIKQYLKHDV</sequence>
<dbReference type="Pfam" id="PF04799">
    <property type="entry name" value="Fzo_mitofusin"/>
    <property type="match status" value="1"/>
</dbReference>
<dbReference type="GO" id="GO:0005525">
    <property type="term" value="F:GTP binding"/>
    <property type="evidence" value="ECO:0007669"/>
    <property type="project" value="UniProtKB-KW"/>
</dbReference>
<dbReference type="InterPro" id="IPR006884">
    <property type="entry name" value="Fzo/mitofusin_HR2"/>
</dbReference>
<gene>
    <name evidence="15" type="primary">LOC106178351</name>
</gene>
<evidence type="ECO:0000256" key="6">
    <source>
        <dbReference type="ARBA" id="ARBA00022989"/>
    </source>
</evidence>
<evidence type="ECO:0000313" key="15">
    <source>
        <dbReference type="RefSeq" id="XP_013416944.1"/>
    </source>
</evidence>
<keyword evidence="9" id="KW-0342">GTP-binding</keyword>
<feature type="domain" description="Dynamin-type G" evidence="13">
    <location>
        <begin position="95"/>
        <end position="343"/>
    </location>
</feature>
<reference evidence="15" key="1">
    <citation type="submission" date="2025-08" db="UniProtKB">
        <authorList>
            <consortium name="RefSeq"/>
        </authorList>
    </citation>
    <scope>IDENTIFICATION</scope>
    <source>
        <tissue evidence="15">Gonads</tissue>
    </source>
</reference>
<evidence type="ECO:0000256" key="1">
    <source>
        <dbReference type="ARBA" id="ARBA00004374"/>
    </source>
</evidence>
<name>A0A1S3K3E9_LINAN</name>
<dbReference type="InterPro" id="IPR030381">
    <property type="entry name" value="G_DYNAMIN_dom"/>
</dbReference>
<evidence type="ECO:0000256" key="3">
    <source>
        <dbReference type="ARBA" id="ARBA00022741"/>
    </source>
</evidence>
<protein>
    <submittedName>
        <fullName evidence="15">Mitofusin-2-like isoform X1</fullName>
    </submittedName>
</protein>
<dbReference type="InterPro" id="IPR027094">
    <property type="entry name" value="Mitofusin_fam"/>
</dbReference>
<dbReference type="SUPFAM" id="SSF111479">
    <property type="entry name" value="Fzo-like conserved region"/>
    <property type="match status" value="1"/>
</dbReference>
<proteinExistence type="predicted"/>
<dbReference type="Pfam" id="PF00350">
    <property type="entry name" value="Dynamin_N"/>
    <property type="match status" value="1"/>
</dbReference>
<dbReference type="KEGG" id="lak:106178351"/>
<comment type="subcellular location">
    <subcellularLocation>
        <location evidence="1">Mitochondrion outer membrane</location>
        <topology evidence="1">Multi-pass membrane protein</topology>
    </subcellularLocation>
</comment>
<evidence type="ECO:0000256" key="4">
    <source>
        <dbReference type="ARBA" id="ARBA00022787"/>
    </source>
</evidence>
<keyword evidence="6 12" id="KW-1133">Transmembrane helix</keyword>
<dbReference type="GO" id="GO:0008053">
    <property type="term" value="P:mitochondrial fusion"/>
    <property type="evidence" value="ECO:0007669"/>
    <property type="project" value="InterPro"/>
</dbReference>
<dbReference type="STRING" id="7574.A0A1S3K3E9"/>
<dbReference type="SUPFAM" id="SSF52540">
    <property type="entry name" value="P-loop containing nucleoside triphosphate hydrolases"/>
    <property type="match status" value="1"/>
</dbReference>
<keyword evidence="4" id="KW-1000">Mitochondrion outer membrane</keyword>
<dbReference type="GO" id="GO:0003924">
    <property type="term" value="F:GTPase activity"/>
    <property type="evidence" value="ECO:0007669"/>
    <property type="project" value="InterPro"/>
</dbReference>
<keyword evidence="5" id="KW-0378">Hydrolase</keyword>